<evidence type="ECO:0000256" key="5">
    <source>
        <dbReference type="ARBA" id="ARBA00022917"/>
    </source>
</evidence>
<evidence type="ECO:0000259" key="14">
    <source>
        <dbReference type="PROSITE" id="PS51722"/>
    </source>
</evidence>
<dbReference type="InterPro" id="IPR006297">
    <property type="entry name" value="EF-4"/>
</dbReference>
<evidence type="ECO:0000256" key="12">
    <source>
        <dbReference type="HAMAP-Rule" id="MF_00071"/>
    </source>
</evidence>
<evidence type="ECO:0000256" key="9">
    <source>
        <dbReference type="ARBA" id="ARBA00057626"/>
    </source>
</evidence>
<protein>
    <recommendedName>
        <fullName evidence="11 12">Elongation factor 4</fullName>
        <shortName evidence="12">EF-4</shortName>
        <ecNumber evidence="11 12">3.6.5.n1</ecNumber>
    </recommendedName>
    <alternativeName>
        <fullName evidence="12">Ribosomal back-translocase LepA</fullName>
    </alternativeName>
</protein>
<dbReference type="PRINTS" id="PR00315">
    <property type="entry name" value="ELONGATNFCT"/>
</dbReference>
<feature type="binding site" evidence="12">
    <location>
        <begin position="136"/>
        <end position="139"/>
    </location>
    <ligand>
        <name>GTP</name>
        <dbReference type="ChEBI" id="CHEBI:37565"/>
    </ligand>
</feature>
<evidence type="ECO:0000256" key="2">
    <source>
        <dbReference type="ARBA" id="ARBA00022475"/>
    </source>
</evidence>
<dbReference type="FunFam" id="3.30.70.870:FF:000004">
    <property type="entry name" value="Translation factor GUF1, mitochondrial"/>
    <property type="match status" value="1"/>
</dbReference>
<comment type="similarity">
    <text evidence="10">Belongs to the GTP-binding elongation factor family. LepA subfamily.</text>
</comment>
<dbReference type="Gene3D" id="3.30.70.240">
    <property type="match status" value="1"/>
</dbReference>
<dbReference type="SUPFAM" id="SSF54980">
    <property type="entry name" value="EF-G C-terminal domain-like"/>
    <property type="match status" value="2"/>
</dbReference>
<feature type="binding site" evidence="12">
    <location>
        <begin position="20"/>
        <end position="25"/>
    </location>
    <ligand>
        <name>GTP</name>
        <dbReference type="ChEBI" id="CHEBI:37565"/>
    </ligand>
</feature>
<dbReference type="FunFam" id="3.40.50.300:FF:000078">
    <property type="entry name" value="Elongation factor 4"/>
    <property type="match status" value="1"/>
</dbReference>
<dbReference type="Gene3D" id="3.30.70.870">
    <property type="entry name" value="Elongation Factor G (Translational Gtpase), domain 3"/>
    <property type="match status" value="1"/>
</dbReference>
<evidence type="ECO:0000256" key="4">
    <source>
        <dbReference type="ARBA" id="ARBA00022801"/>
    </source>
</evidence>
<organism evidence="15 16">
    <name type="scientific">Candidatus Uhrbacteria bacterium RIFCSPLOWO2_01_FULL_47_24</name>
    <dbReference type="NCBI Taxonomy" id="1802401"/>
    <lineage>
        <taxon>Bacteria</taxon>
        <taxon>Candidatus Uhriibacteriota</taxon>
    </lineage>
</organism>
<keyword evidence="15" id="KW-0251">Elongation factor</keyword>
<sequence length="660" mass="72681">MVGDMEQSKIRNFCIIAHIDHGKSTLADRFLELTGTVEKRQMKEQLLDQMDIERERGITIKLAPVRMNYVLHTTPYVLNLIDTPGHVDFTYEVSRSLAAVEGAILLVDATQGVQAQTIGNLYLALEQNLTIIPVVNKIDLPSADVAKTKAELMHLIGCKEEEILAVSGRTGEGVPELLEAIVERVPAPHPNPLPQGERELQKYPTPLMGGDKGGGVSLRALIFDSIYDTYRGVVAYVRVFDGEIKKGEKIIFMATKAQSEALEVGFFKPKFVPSDSLGAGEIGYIVTGLKDIAGCRVGDTITGYTLHATSYTVEPLPGYKEVKPMVFAGIFPKVGDEYSQLREAMGKLKLNDGALSYEPEKSTALGFGFRCGFLGLLHLEIVEERLRREHNVEVITTVPSVAYRVSKTDGQVMIIKGAQELPDQNYIQKIEEPWVKIDVVVPKKYIGGVMQLVQEKRGVYVNTEYMLPSPQPSPIRGEGENQVPSPSMGEGDSAMDESGEGRVILHYELPLASILVDFYDKLKSVSSGYASLNYELTKYKEADVVRLDILVAEDQVEALATVVYSDSAQDSGRKIVEALKKTLPRQQFEIKIQAALGGKIIASERISPLRKDVTAKLYGGDVTRKMKLLEKQKKGKKKMAAMGHGAVDIPPAAYLAVLKR</sequence>
<dbReference type="Pfam" id="PF06421">
    <property type="entry name" value="LepA_C"/>
    <property type="match status" value="1"/>
</dbReference>
<keyword evidence="2 12" id="KW-1003">Cell membrane</keyword>
<dbReference type="PANTHER" id="PTHR43512">
    <property type="entry name" value="TRANSLATION FACTOR GUF1-RELATED"/>
    <property type="match status" value="1"/>
</dbReference>
<evidence type="ECO:0000256" key="1">
    <source>
        <dbReference type="ARBA" id="ARBA00005454"/>
    </source>
</evidence>
<dbReference type="InterPro" id="IPR013842">
    <property type="entry name" value="LepA_CTD"/>
</dbReference>
<dbReference type="PANTHER" id="PTHR43512:SF4">
    <property type="entry name" value="TRANSLATION FACTOR GUF1 HOMOLOG, CHLOROPLASTIC"/>
    <property type="match status" value="1"/>
</dbReference>
<feature type="region of interest" description="Disordered" evidence="13">
    <location>
        <begin position="470"/>
        <end position="497"/>
    </location>
</feature>
<dbReference type="InterPro" id="IPR031157">
    <property type="entry name" value="G_TR_CS"/>
</dbReference>
<dbReference type="FunFam" id="3.30.70.2570:FF:000001">
    <property type="entry name" value="Translation factor GUF1, mitochondrial"/>
    <property type="match status" value="1"/>
</dbReference>
<evidence type="ECO:0000313" key="15">
    <source>
        <dbReference type="EMBL" id="OGL81215.1"/>
    </source>
</evidence>
<evidence type="ECO:0000256" key="7">
    <source>
        <dbReference type="ARBA" id="ARBA00023136"/>
    </source>
</evidence>
<dbReference type="InterPro" id="IPR035647">
    <property type="entry name" value="EFG_III/V"/>
</dbReference>
<dbReference type="Gene3D" id="3.30.70.2570">
    <property type="entry name" value="Elongation factor 4, C-terminal domain"/>
    <property type="match status" value="1"/>
</dbReference>
<dbReference type="SUPFAM" id="SSF52540">
    <property type="entry name" value="P-loop containing nucleoside triphosphate hydrolases"/>
    <property type="match status" value="1"/>
</dbReference>
<dbReference type="PROSITE" id="PS51722">
    <property type="entry name" value="G_TR_2"/>
    <property type="match status" value="1"/>
</dbReference>
<dbReference type="InterPro" id="IPR005225">
    <property type="entry name" value="Small_GTP-bd"/>
</dbReference>
<dbReference type="InterPro" id="IPR035654">
    <property type="entry name" value="LepA_IV"/>
</dbReference>
<dbReference type="GO" id="GO:0003924">
    <property type="term" value="F:GTPase activity"/>
    <property type="evidence" value="ECO:0007669"/>
    <property type="project" value="UniProtKB-UniRule"/>
</dbReference>
<dbReference type="NCBIfam" id="TIGR00231">
    <property type="entry name" value="small_GTP"/>
    <property type="match status" value="1"/>
</dbReference>
<evidence type="ECO:0000313" key="16">
    <source>
        <dbReference type="Proteomes" id="UP000176897"/>
    </source>
</evidence>
<dbReference type="Gene3D" id="3.40.50.300">
    <property type="entry name" value="P-loop containing nucleotide triphosphate hydrolases"/>
    <property type="match status" value="1"/>
</dbReference>
<gene>
    <name evidence="12" type="primary">lepA</name>
    <name evidence="15" type="ORF">A3B21_02910</name>
</gene>
<dbReference type="NCBIfam" id="TIGR01393">
    <property type="entry name" value="lepA"/>
    <property type="match status" value="1"/>
</dbReference>
<dbReference type="EMBL" id="MGEJ01000009">
    <property type="protein sequence ID" value="OGL81215.1"/>
    <property type="molecule type" value="Genomic_DNA"/>
</dbReference>
<dbReference type="InterPro" id="IPR038363">
    <property type="entry name" value="LepA_C_sf"/>
</dbReference>
<reference evidence="15 16" key="1">
    <citation type="journal article" date="2016" name="Nat. Commun.">
        <title>Thousands of microbial genomes shed light on interconnected biogeochemical processes in an aquifer system.</title>
        <authorList>
            <person name="Anantharaman K."/>
            <person name="Brown C.T."/>
            <person name="Hug L.A."/>
            <person name="Sharon I."/>
            <person name="Castelle C.J."/>
            <person name="Probst A.J."/>
            <person name="Thomas B.C."/>
            <person name="Singh A."/>
            <person name="Wilkins M.J."/>
            <person name="Karaoz U."/>
            <person name="Brodie E.L."/>
            <person name="Williams K.H."/>
            <person name="Hubbard S.S."/>
            <person name="Banfield J.F."/>
        </authorList>
    </citation>
    <scope>NUCLEOTIDE SEQUENCE [LARGE SCALE GENOMIC DNA]</scope>
</reference>
<evidence type="ECO:0000256" key="11">
    <source>
        <dbReference type="ARBA" id="ARBA00066744"/>
    </source>
</evidence>
<keyword evidence="5 12" id="KW-0648">Protein biosynthesis</keyword>
<evidence type="ECO:0000256" key="6">
    <source>
        <dbReference type="ARBA" id="ARBA00023134"/>
    </source>
</evidence>
<dbReference type="InterPro" id="IPR004161">
    <property type="entry name" value="EFTu-like_2"/>
</dbReference>
<dbReference type="AlphaFoldDB" id="A0A1F7USI9"/>
<dbReference type="SUPFAM" id="SSF50447">
    <property type="entry name" value="Translation proteins"/>
    <property type="match status" value="1"/>
</dbReference>
<dbReference type="CDD" id="cd03709">
    <property type="entry name" value="lepA_C"/>
    <property type="match status" value="1"/>
</dbReference>
<evidence type="ECO:0000256" key="13">
    <source>
        <dbReference type="SAM" id="MobiDB-lite"/>
    </source>
</evidence>
<dbReference type="InterPro" id="IPR009000">
    <property type="entry name" value="Transl_B-barrel_sf"/>
</dbReference>
<proteinExistence type="inferred from homology"/>
<dbReference type="GO" id="GO:0043022">
    <property type="term" value="F:ribosome binding"/>
    <property type="evidence" value="ECO:0007669"/>
    <property type="project" value="UniProtKB-UniRule"/>
</dbReference>
<evidence type="ECO:0000256" key="3">
    <source>
        <dbReference type="ARBA" id="ARBA00022741"/>
    </source>
</evidence>
<comment type="catalytic activity">
    <reaction evidence="8 12">
        <text>GTP + H2O = GDP + phosphate + H(+)</text>
        <dbReference type="Rhea" id="RHEA:19669"/>
        <dbReference type="ChEBI" id="CHEBI:15377"/>
        <dbReference type="ChEBI" id="CHEBI:15378"/>
        <dbReference type="ChEBI" id="CHEBI:37565"/>
        <dbReference type="ChEBI" id="CHEBI:43474"/>
        <dbReference type="ChEBI" id="CHEBI:58189"/>
        <dbReference type="EC" id="3.6.5.n1"/>
    </reaction>
</comment>
<name>A0A1F7USI9_9BACT</name>
<dbReference type="CDD" id="cd03699">
    <property type="entry name" value="EF4_II"/>
    <property type="match status" value="1"/>
</dbReference>
<dbReference type="GO" id="GO:0005886">
    <property type="term" value="C:plasma membrane"/>
    <property type="evidence" value="ECO:0007669"/>
    <property type="project" value="UniProtKB-SubCell"/>
</dbReference>
<keyword evidence="6 12" id="KW-0342">GTP-binding</keyword>
<dbReference type="GO" id="GO:0003746">
    <property type="term" value="F:translation elongation factor activity"/>
    <property type="evidence" value="ECO:0007669"/>
    <property type="project" value="UniProtKB-UniRule"/>
</dbReference>
<comment type="function">
    <text evidence="9 12">Required for accurate and efficient protein synthesis under certain stress conditions. May act as a fidelity factor of the translation reaction, by catalyzing a one-codon backward translocation of tRNAs on improperly translocated ribosomes. Back-translocation proceeds from a post-translocation (POST) complex to a pre-translocation (PRE) complex, thus giving elongation factor G a second chance to translocate the tRNAs correctly. Binds to ribosomes in a GTP-dependent manner.</text>
</comment>
<dbReference type="Pfam" id="PF00009">
    <property type="entry name" value="GTP_EFTU"/>
    <property type="match status" value="1"/>
</dbReference>
<dbReference type="CDD" id="cd16260">
    <property type="entry name" value="EF4_III"/>
    <property type="match status" value="1"/>
</dbReference>
<comment type="caution">
    <text evidence="15">The sequence shown here is derived from an EMBL/GenBank/DDBJ whole genome shotgun (WGS) entry which is preliminary data.</text>
</comment>
<dbReference type="FunFam" id="2.40.30.10:FF:000015">
    <property type="entry name" value="Translation factor GUF1, mitochondrial"/>
    <property type="match status" value="1"/>
</dbReference>
<comment type="similarity">
    <text evidence="1 12">Belongs to the TRAFAC class translation factor GTPase superfamily. Classic translation factor GTPase family. LepA subfamily.</text>
</comment>
<keyword evidence="7 12" id="KW-0472">Membrane</keyword>
<dbReference type="Pfam" id="PF00679">
    <property type="entry name" value="EFG_C"/>
    <property type="match status" value="1"/>
</dbReference>
<dbReference type="EC" id="3.6.5.n1" evidence="11 12"/>
<dbReference type="PROSITE" id="PS00301">
    <property type="entry name" value="G_TR_1"/>
    <property type="match status" value="1"/>
</dbReference>
<keyword evidence="3 12" id="KW-0547">Nucleotide-binding</keyword>
<dbReference type="InterPro" id="IPR000795">
    <property type="entry name" value="T_Tr_GTP-bd_dom"/>
</dbReference>
<dbReference type="Gene3D" id="2.40.30.10">
    <property type="entry name" value="Translation factors"/>
    <property type="match status" value="1"/>
</dbReference>
<comment type="subcellular location">
    <subcellularLocation>
        <location evidence="12">Cell membrane</location>
        <topology evidence="12">Peripheral membrane protein</topology>
        <orientation evidence="12">Cytoplasmic side</orientation>
    </subcellularLocation>
</comment>
<dbReference type="InterPro" id="IPR027417">
    <property type="entry name" value="P-loop_NTPase"/>
</dbReference>
<dbReference type="GO" id="GO:0005525">
    <property type="term" value="F:GTP binding"/>
    <property type="evidence" value="ECO:0007669"/>
    <property type="project" value="UniProtKB-UniRule"/>
</dbReference>
<dbReference type="GO" id="GO:0045727">
    <property type="term" value="P:positive regulation of translation"/>
    <property type="evidence" value="ECO:0007669"/>
    <property type="project" value="UniProtKB-UniRule"/>
</dbReference>
<dbReference type="Pfam" id="PF03144">
    <property type="entry name" value="GTP_EFTU_D2"/>
    <property type="match status" value="1"/>
</dbReference>
<dbReference type="InterPro" id="IPR000640">
    <property type="entry name" value="EFG_V-like"/>
</dbReference>
<dbReference type="STRING" id="1802401.A3B21_02910"/>
<dbReference type="Proteomes" id="UP000176897">
    <property type="component" value="Unassembled WGS sequence"/>
</dbReference>
<dbReference type="HAMAP" id="MF_00071">
    <property type="entry name" value="LepA"/>
    <property type="match status" value="1"/>
</dbReference>
<evidence type="ECO:0000256" key="8">
    <source>
        <dbReference type="ARBA" id="ARBA00050293"/>
    </source>
</evidence>
<dbReference type="CDD" id="cd01890">
    <property type="entry name" value="LepA"/>
    <property type="match status" value="1"/>
</dbReference>
<keyword evidence="4 12" id="KW-0378">Hydrolase</keyword>
<evidence type="ECO:0000256" key="10">
    <source>
        <dbReference type="ARBA" id="ARBA00061052"/>
    </source>
</evidence>
<accession>A0A1F7USI9</accession>
<feature type="domain" description="Tr-type G" evidence="14">
    <location>
        <begin position="8"/>
        <end position="189"/>
    </location>
</feature>